<dbReference type="AlphaFoldDB" id="A0A938B4X1"/>
<feature type="transmembrane region" description="Helical" evidence="1">
    <location>
        <begin position="20"/>
        <end position="41"/>
    </location>
</feature>
<evidence type="ECO:0000313" key="4">
    <source>
        <dbReference type="Proteomes" id="UP000712673"/>
    </source>
</evidence>
<protein>
    <recommendedName>
        <fullName evidence="2">VIT domain-containing protein</fullName>
    </recommendedName>
</protein>
<reference evidence="3" key="1">
    <citation type="submission" date="2019-03" db="EMBL/GenBank/DDBJ databases">
        <title>Lake Tanganyika Metagenome-Assembled Genomes (MAGs).</title>
        <authorList>
            <person name="Tran P."/>
        </authorList>
    </citation>
    <scope>NUCLEOTIDE SEQUENCE</scope>
    <source>
        <strain evidence="3">K_DeepCast_65m_m2_066</strain>
    </source>
</reference>
<comment type="caution">
    <text evidence="3">The sequence shown here is derived from an EMBL/GenBank/DDBJ whole genome shotgun (WGS) entry which is preliminary data.</text>
</comment>
<sequence>MALPRPAITLPLWSWRVLRLGNGIACGIATLYTLLFLPVLPLALVGMLIYGLGFLPLTPVLALLAALIGRWALRRMAATMLIPAIPALGWGCGLALLLLISAEVPITFTRLGMQMATAEAPETRQQGLRWLRTVGSADLLLRACYQRPGRATDILGALLAFGHPVHPDAARTLYYQVTGMPFNAVPPPTDLRQSRAAFWGGEIFDIDRGAPMVGGRVPGLSMASSRLDGSVDADAALAYLEWTLIFKNDASVPREARAQIALPAGGVVSRLTLWIDGEPREAAFGTRSAVRQAYERVVRRQRDPVLVTTSGPDRILVQAFPVPGAGHTSRGPR</sequence>
<dbReference type="InterPro" id="IPR013694">
    <property type="entry name" value="VIT"/>
</dbReference>
<feature type="transmembrane region" description="Helical" evidence="1">
    <location>
        <begin position="47"/>
        <end position="68"/>
    </location>
</feature>
<evidence type="ECO:0000256" key="1">
    <source>
        <dbReference type="SAM" id="Phobius"/>
    </source>
</evidence>
<proteinExistence type="predicted"/>
<keyword evidence="1" id="KW-1133">Transmembrane helix</keyword>
<dbReference type="Pfam" id="PF08487">
    <property type="entry name" value="VIT"/>
    <property type="match status" value="1"/>
</dbReference>
<dbReference type="PROSITE" id="PS51468">
    <property type="entry name" value="VIT"/>
    <property type="match status" value="1"/>
</dbReference>
<evidence type="ECO:0000313" key="3">
    <source>
        <dbReference type="EMBL" id="MBM3225075.1"/>
    </source>
</evidence>
<gene>
    <name evidence="3" type="ORF">FJZ47_14915</name>
</gene>
<dbReference type="EMBL" id="VGLS01000474">
    <property type="protein sequence ID" value="MBM3225075.1"/>
    <property type="molecule type" value="Genomic_DNA"/>
</dbReference>
<evidence type="ECO:0000259" key="2">
    <source>
        <dbReference type="PROSITE" id="PS51468"/>
    </source>
</evidence>
<accession>A0A938B4X1</accession>
<dbReference type="Proteomes" id="UP000712673">
    <property type="component" value="Unassembled WGS sequence"/>
</dbReference>
<feature type="domain" description="VIT" evidence="2">
    <location>
        <begin position="208"/>
        <end position="333"/>
    </location>
</feature>
<feature type="transmembrane region" description="Helical" evidence="1">
    <location>
        <begin position="80"/>
        <end position="100"/>
    </location>
</feature>
<name>A0A938B4X1_UNCTE</name>
<keyword evidence="1" id="KW-0812">Transmembrane</keyword>
<organism evidence="3 4">
    <name type="scientific">Tectimicrobiota bacterium</name>
    <dbReference type="NCBI Taxonomy" id="2528274"/>
    <lineage>
        <taxon>Bacteria</taxon>
        <taxon>Pseudomonadati</taxon>
        <taxon>Nitrospinota/Tectimicrobiota group</taxon>
        <taxon>Candidatus Tectimicrobiota</taxon>
    </lineage>
</organism>
<keyword evidence="1" id="KW-0472">Membrane</keyword>